<reference evidence="3" key="1">
    <citation type="journal article" date="2006" name="PLoS Biol.">
        <title>Macronuclear genome sequence of the ciliate Tetrahymena thermophila, a model eukaryote.</title>
        <authorList>
            <person name="Eisen J.A."/>
            <person name="Coyne R.S."/>
            <person name="Wu M."/>
            <person name="Wu D."/>
            <person name="Thiagarajan M."/>
            <person name="Wortman J.R."/>
            <person name="Badger J.H."/>
            <person name="Ren Q."/>
            <person name="Amedeo P."/>
            <person name="Jones K.M."/>
            <person name="Tallon L.J."/>
            <person name="Delcher A.L."/>
            <person name="Salzberg S.L."/>
            <person name="Silva J.C."/>
            <person name="Haas B.J."/>
            <person name="Majoros W.H."/>
            <person name="Farzad M."/>
            <person name="Carlton J.M."/>
            <person name="Smith R.K. Jr."/>
            <person name="Garg J."/>
            <person name="Pearlman R.E."/>
            <person name="Karrer K.M."/>
            <person name="Sun L."/>
            <person name="Manning G."/>
            <person name="Elde N.C."/>
            <person name="Turkewitz A.P."/>
            <person name="Asai D.J."/>
            <person name="Wilkes D.E."/>
            <person name="Wang Y."/>
            <person name="Cai H."/>
            <person name="Collins K."/>
            <person name="Stewart B.A."/>
            <person name="Lee S.R."/>
            <person name="Wilamowska K."/>
            <person name="Weinberg Z."/>
            <person name="Ruzzo W.L."/>
            <person name="Wloga D."/>
            <person name="Gaertig J."/>
            <person name="Frankel J."/>
            <person name="Tsao C.-C."/>
            <person name="Gorovsky M.A."/>
            <person name="Keeling P.J."/>
            <person name="Waller R.F."/>
            <person name="Patron N.J."/>
            <person name="Cherry J.M."/>
            <person name="Stover N.A."/>
            <person name="Krieger C.J."/>
            <person name="del Toro C."/>
            <person name="Ryder H.F."/>
            <person name="Williamson S.C."/>
            <person name="Barbeau R.A."/>
            <person name="Hamilton E.P."/>
            <person name="Orias E."/>
        </authorList>
    </citation>
    <scope>NUCLEOTIDE SEQUENCE [LARGE SCALE GENOMIC DNA]</scope>
    <source>
        <strain evidence="3">SB210</strain>
    </source>
</reference>
<feature type="coiled-coil region" evidence="1">
    <location>
        <begin position="264"/>
        <end position="291"/>
    </location>
</feature>
<dbReference type="HOGENOM" id="CLU_757579_0_0_1"/>
<keyword evidence="1" id="KW-0175">Coiled coil</keyword>
<dbReference type="GeneID" id="7840852"/>
<evidence type="ECO:0000313" key="3">
    <source>
        <dbReference type="Proteomes" id="UP000009168"/>
    </source>
</evidence>
<keyword evidence="3" id="KW-1185">Reference proteome</keyword>
<name>I7MEP9_TETTS</name>
<evidence type="ECO:0000313" key="2">
    <source>
        <dbReference type="EMBL" id="EAR97336.1"/>
    </source>
</evidence>
<dbReference type="Pfam" id="PF12784">
    <property type="entry name" value="PDDEXK_2"/>
    <property type="match status" value="1"/>
</dbReference>
<dbReference type="AlphaFoldDB" id="I7MEP9"/>
<feature type="coiled-coil region" evidence="1">
    <location>
        <begin position="170"/>
        <end position="203"/>
    </location>
</feature>
<dbReference type="Proteomes" id="UP000009168">
    <property type="component" value="Unassembled WGS sequence"/>
</dbReference>
<protein>
    <submittedName>
        <fullName evidence="2">PD-(D/E)XK nuclease family transposase</fullName>
    </submittedName>
</protein>
<sequence>MSYKEKAKKKHFFADPKEDQAFKFLFSDQVLLNDFINTLLNLENNQNNKFQLTNFQQYEPIYQKENRLIKCMVDVLCSAKNINVGLEMQGQNKKEFKARTQYYSSKLLINDVHDYHYNMKNTYMIILSKFDVYNQNTPELIYYELDTEQRFVQTNNQVEENYQKFKYINLNAFKKQEKQMREQNNQQKEKNQLYKQIQRNENNIQKKIDWLTFFCYCSYQTKVPDNMSEIIQRAYNAMDITGNPNDSLEKRLFIETYLLRQEQYDNTNKKIQNLEQSLVQSLQALQEKEMRNKIRQRKIIKLQVIQLKHYIQQNKLSQQFINEMLEEINQEQLDLIQQAIKEDQNIEDETLINYTMKLINNDNNIQ</sequence>
<proteinExistence type="predicted"/>
<dbReference type="KEGG" id="tet:TTHERM_00338160"/>
<evidence type="ECO:0000256" key="1">
    <source>
        <dbReference type="SAM" id="Coils"/>
    </source>
</evidence>
<dbReference type="InParanoid" id="I7MEP9"/>
<dbReference type="EMBL" id="GG662666">
    <property type="protein sequence ID" value="EAR97336.1"/>
    <property type="molecule type" value="Genomic_DNA"/>
</dbReference>
<dbReference type="RefSeq" id="XP_001017581.1">
    <property type="nucleotide sequence ID" value="XM_001017581.3"/>
</dbReference>
<organism evidence="2 3">
    <name type="scientific">Tetrahymena thermophila (strain SB210)</name>
    <dbReference type="NCBI Taxonomy" id="312017"/>
    <lineage>
        <taxon>Eukaryota</taxon>
        <taxon>Sar</taxon>
        <taxon>Alveolata</taxon>
        <taxon>Ciliophora</taxon>
        <taxon>Intramacronucleata</taxon>
        <taxon>Oligohymenophorea</taxon>
        <taxon>Hymenostomatida</taxon>
        <taxon>Tetrahymenina</taxon>
        <taxon>Tetrahymenidae</taxon>
        <taxon>Tetrahymena</taxon>
    </lineage>
</organism>
<accession>I7MEP9</accession>
<gene>
    <name evidence="2" type="ORF">TTHERM_00338160</name>
</gene>